<dbReference type="RefSeq" id="WP_344173352.1">
    <property type="nucleotide sequence ID" value="NZ_BAAARY010000014.1"/>
</dbReference>
<accession>A0ABP6AYJ3</accession>
<feature type="domain" description="DUF6879" evidence="1">
    <location>
        <begin position="8"/>
        <end position="174"/>
    </location>
</feature>
<dbReference type="Pfam" id="PF21806">
    <property type="entry name" value="DUF6879"/>
    <property type="match status" value="1"/>
</dbReference>
<dbReference type="EMBL" id="BAAARY010000014">
    <property type="protein sequence ID" value="GAA2528349.1"/>
    <property type="molecule type" value="Genomic_DNA"/>
</dbReference>
<protein>
    <recommendedName>
        <fullName evidence="1">DUF6879 domain-containing protein</fullName>
    </recommendedName>
</protein>
<proteinExistence type="predicted"/>
<dbReference type="Proteomes" id="UP001499978">
    <property type="component" value="Unassembled WGS sequence"/>
</dbReference>
<organism evidence="2 3">
    <name type="scientific">Pilimelia columellifera subsp. columellifera</name>
    <dbReference type="NCBI Taxonomy" id="706583"/>
    <lineage>
        <taxon>Bacteria</taxon>
        <taxon>Bacillati</taxon>
        <taxon>Actinomycetota</taxon>
        <taxon>Actinomycetes</taxon>
        <taxon>Micromonosporales</taxon>
        <taxon>Micromonosporaceae</taxon>
        <taxon>Pilimelia</taxon>
    </lineage>
</organism>
<evidence type="ECO:0000313" key="3">
    <source>
        <dbReference type="Proteomes" id="UP001499978"/>
    </source>
</evidence>
<sequence length="176" mass="19888">MRKLSYQEFVSAYKSITSSWAHMELRDGYGAPGENPALDRWLDTGHDDGEWLADWYRTVEDLGAAGKAMRRLKVVSEPLSGYHRWVRDSGNADRIVACGELTRWVSREVVAEANVLLPAADFYVLDDRRVMFLYFAGSGEPTSYSITDDPIIVAACSTAFEQAWKLSINHDVYRSL</sequence>
<comment type="caution">
    <text evidence="2">The sequence shown here is derived from an EMBL/GenBank/DDBJ whole genome shotgun (WGS) entry which is preliminary data.</text>
</comment>
<keyword evidence="3" id="KW-1185">Reference proteome</keyword>
<evidence type="ECO:0000313" key="2">
    <source>
        <dbReference type="EMBL" id="GAA2528349.1"/>
    </source>
</evidence>
<evidence type="ECO:0000259" key="1">
    <source>
        <dbReference type="Pfam" id="PF21806"/>
    </source>
</evidence>
<reference evidence="3" key="1">
    <citation type="journal article" date="2019" name="Int. J. Syst. Evol. Microbiol.">
        <title>The Global Catalogue of Microorganisms (GCM) 10K type strain sequencing project: providing services to taxonomists for standard genome sequencing and annotation.</title>
        <authorList>
            <consortium name="The Broad Institute Genomics Platform"/>
            <consortium name="The Broad Institute Genome Sequencing Center for Infectious Disease"/>
            <person name="Wu L."/>
            <person name="Ma J."/>
        </authorList>
    </citation>
    <scope>NUCLEOTIDE SEQUENCE [LARGE SCALE GENOMIC DNA]</scope>
    <source>
        <strain evidence="3">JCM 3367</strain>
    </source>
</reference>
<gene>
    <name evidence="2" type="ORF">GCM10010201_29140</name>
</gene>
<name>A0ABP6AYJ3_9ACTN</name>
<dbReference type="InterPro" id="IPR049244">
    <property type="entry name" value="DUF6879"/>
</dbReference>